<comment type="caution">
    <text evidence="1">The sequence shown here is derived from an EMBL/GenBank/DDBJ whole genome shotgun (WGS) entry which is preliminary data.</text>
</comment>
<organism evidence="1 2">
    <name type="scientific">Setomelanomma holmii</name>
    <dbReference type="NCBI Taxonomy" id="210430"/>
    <lineage>
        <taxon>Eukaryota</taxon>
        <taxon>Fungi</taxon>
        <taxon>Dikarya</taxon>
        <taxon>Ascomycota</taxon>
        <taxon>Pezizomycotina</taxon>
        <taxon>Dothideomycetes</taxon>
        <taxon>Pleosporomycetidae</taxon>
        <taxon>Pleosporales</taxon>
        <taxon>Pleosporineae</taxon>
        <taxon>Phaeosphaeriaceae</taxon>
        <taxon>Setomelanomma</taxon>
    </lineage>
</organism>
<dbReference type="EMBL" id="ML978175">
    <property type="protein sequence ID" value="KAF2032067.1"/>
    <property type="molecule type" value="Genomic_DNA"/>
</dbReference>
<name>A0A9P4HDJ6_9PLEO</name>
<protein>
    <submittedName>
        <fullName evidence="1">Uncharacterized protein</fullName>
    </submittedName>
</protein>
<evidence type="ECO:0000313" key="2">
    <source>
        <dbReference type="Proteomes" id="UP000799777"/>
    </source>
</evidence>
<dbReference type="AlphaFoldDB" id="A0A9P4HDJ6"/>
<dbReference type="PANTHER" id="PTHR42085">
    <property type="entry name" value="F-BOX DOMAIN-CONTAINING PROTEIN"/>
    <property type="match status" value="1"/>
</dbReference>
<evidence type="ECO:0000313" key="1">
    <source>
        <dbReference type="EMBL" id="KAF2032067.1"/>
    </source>
</evidence>
<keyword evidence="2" id="KW-1185">Reference proteome</keyword>
<dbReference type="InterPro" id="IPR038883">
    <property type="entry name" value="AN11006-like"/>
</dbReference>
<dbReference type="Proteomes" id="UP000799777">
    <property type="component" value="Unassembled WGS sequence"/>
</dbReference>
<proteinExistence type="predicted"/>
<dbReference type="PANTHER" id="PTHR42085:SF1">
    <property type="entry name" value="F-BOX DOMAIN-CONTAINING PROTEIN"/>
    <property type="match status" value="1"/>
</dbReference>
<accession>A0A9P4HDJ6</accession>
<dbReference type="OrthoDB" id="5372935at2759"/>
<gene>
    <name evidence="1" type="ORF">EK21DRAFT_61774</name>
</gene>
<reference evidence="1" key="1">
    <citation type="journal article" date="2020" name="Stud. Mycol.">
        <title>101 Dothideomycetes genomes: a test case for predicting lifestyles and emergence of pathogens.</title>
        <authorList>
            <person name="Haridas S."/>
            <person name="Albert R."/>
            <person name="Binder M."/>
            <person name="Bloem J."/>
            <person name="Labutti K."/>
            <person name="Salamov A."/>
            <person name="Andreopoulos B."/>
            <person name="Baker S."/>
            <person name="Barry K."/>
            <person name="Bills G."/>
            <person name="Bluhm B."/>
            <person name="Cannon C."/>
            <person name="Castanera R."/>
            <person name="Culley D."/>
            <person name="Daum C."/>
            <person name="Ezra D."/>
            <person name="Gonzalez J."/>
            <person name="Henrissat B."/>
            <person name="Kuo A."/>
            <person name="Liang C."/>
            <person name="Lipzen A."/>
            <person name="Lutzoni F."/>
            <person name="Magnuson J."/>
            <person name="Mondo S."/>
            <person name="Nolan M."/>
            <person name="Ohm R."/>
            <person name="Pangilinan J."/>
            <person name="Park H.-J."/>
            <person name="Ramirez L."/>
            <person name="Alfaro M."/>
            <person name="Sun H."/>
            <person name="Tritt A."/>
            <person name="Yoshinaga Y."/>
            <person name="Zwiers L.-H."/>
            <person name="Turgeon B."/>
            <person name="Goodwin S."/>
            <person name="Spatafora J."/>
            <person name="Crous P."/>
            <person name="Grigoriev I."/>
        </authorList>
    </citation>
    <scope>NUCLEOTIDE SEQUENCE</scope>
    <source>
        <strain evidence="1">CBS 110217</strain>
    </source>
</reference>
<sequence length="407" mass="47090">MELYRPRSSSIPRNHRQIPFDKRFTVADAAQLKLKLQALDDNLDRHVDIATLKSACQSRPFHEEIYMDGSEEFFMLVHSLMRADLIPDVYVEAYATVQQGRFHLNRYRVSDFKKGVDPTFSQVRPLLEKIDELCGTKLDQSYRLLEDEGKSTHPWCLSLLTRSTELRLEIYSHLIPREPHIAVIAQPHRDHKPPRLSLDILRINRRLHDEGARHFYENRTLFMVAARDKQSELLSNEFVLRYCETVAMMATSTRLLFTTLEIQIGYFSDQKFTGRHPSCEKLPSGIIPVQHIFALLPNLKSVVISFALAPAQIVRSNARIAQQQNDTLEWLLAHIPQDVELLWDEISLWDDIPEVPPQTSVCEGELFELMHSRGPPQQGRSVAAQLAIERREKTRRQYVFVETKSVG</sequence>